<protein>
    <submittedName>
        <fullName evidence="2">Uncharacterized protein</fullName>
    </submittedName>
</protein>
<evidence type="ECO:0000256" key="1">
    <source>
        <dbReference type="SAM" id="SignalP"/>
    </source>
</evidence>
<keyword evidence="1" id="KW-0732">Signal</keyword>
<organism evidence="2 3">
    <name type="scientific">Rhodoferax saidenbachensis</name>
    <dbReference type="NCBI Taxonomy" id="1484693"/>
    <lineage>
        <taxon>Bacteria</taxon>
        <taxon>Pseudomonadati</taxon>
        <taxon>Pseudomonadota</taxon>
        <taxon>Betaproteobacteria</taxon>
        <taxon>Burkholderiales</taxon>
        <taxon>Comamonadaceae</taxon>
        <taxon>Rhodoferax</taxon>
    </lineage>
</organism>
<dbReference type="KEGG" id="rsb:RS694_11205"/>
<evidence type="ECO:0000313" key="2">
    <source>
        <dbReference type="EMBL" id="APW43042.1"/>
    </source>
</evidence>
<reference evidence="2 3" key="1">
    <citation type="submission" date="2017-01" db="EMBL/GenBank/DDBJ databases">
        <authorList>
            <person name="Mah S.A."/>
            <person name="Swanson W.J."/>
            <person name="Moy G.W."/>
            <person name="Vacquier V.D."/>
        </authorList>
    </citation>
    <scope>NUCLEOTIDE SEQUENCE [LARGE SCALE GENOMIC DNA]</scope>
    <source>
        <strain evidence="2 3">DSM 22694</strain>
    </source>
</reference>
<keyword evidence="3" id="KW-1185">Reference proteome</keyword>
<dbReference type="EMBL" id="CP019239">
    <property type="protein sequence ID" value="APW43042.1"/>
    <property type="molecule type" value="Genomic_DNA"/>
</dbReference>
<sequence length="106" mass="11255">MRTCISWATALALMAAAGPALAQTPTANAQQWVTRQIVTEPLTFLGTGTLGLAAANTKWETRQIVTEPLTFLGTGTLGLAATNTKWETRQIVTEPLIFLGTGKLTP</sequence>
<feature type="signal peptide" evidence="1">
    <location>
        <begin position="1"/>
        <end position="22"/>
    </location>
</feature>
<dbReference type="AlphaFoldDB" id="A0A1P8KAP1"/>
<accession>A0A1P8KAP1</accession>
<evidence type="ECO:0000313" key="3">
    <source>
        <dbReference type="Proteomes" id="UP000186110"/>
    </source>
</evidence>
<dbReference type="Proteomes" id="UP000186110">
    <property type="component" value="Chromosome"/>
</dbReference>
<feature type="chain" id="PRO_5010351339" evidence="1">
    <location>
        <begin position="23"/>
        <end position="106"/>
    </location>
</feature>
<proteinExistence type="predicted"/>
<gene>
    <name evidence="2" type="ORF">RS694_11205</name>
</gene>
<name>A0A1P8KAP1_9BURK</name>